<dbReference type="Pfam" id="PF10127">
    <property type="entry name" value="RlaP"/>
    <property type="match status" value="1"/>
</dbReference>
<keyword evidence="2" id="KW-1185">Reference proteome</keyword>
<protein>
    <recommendedName>
        <fullName evidence="3">Nucleotidyltransferase</fullName>
    </recommendedName>
</protein>
<dbReference type="PANTHER" id="PTHR34817">
    <property type="entry name" value="NUCLEOTIDYLTRANSFERASE"/>
    <property type="match status" value="1"/>
</dbReference>
<dbReference type="Proteomes" id="UP000035352">
    <property type="component" value="Chromosome"/>
</dbReference>
<name>A0A0G3BLA7_9BURK</name>
<dbReference type="OrthoDB" id="9796845at2"/>
<evidence type="ECO:0000313" key="2">
    <source>
        <dbReference type="Proteomes" id="UP000035352"/>
    </source>
</evidence>
<reference evidence="1 2" key="1">
    <citation type="submission" date="2015-05" db="EMBL/GenBank/DDBJ databases">
        <authorList>
            <person name="Tang B."/>
            <person name="Yu Y."/>
        </authorList>
    </citation>
    <scope>NUCLEOTIDE SEQUENCE [LARGE SCALE GENOMIC DNA]</scope>
    <source>
        <strain evidence="1 2">DSM 7029</strain>
    </source>
</reference>
<accession>A0A0G3BLA7</accession>
<sequence length="273" mass="30891">MNEPYQGGCAFGDTEAHPIDPAVRQEILRKLQAVEAEHDVRVLYACESGSRGWGFASPDSDYDVRFVFVRPVQEYLRVAPVRDVIEEAPGPVFDVNGWDVRKALQLLAKGNATLVEWLSSPVVYRQDDRFVQRLRDVAAAVYQPVRSFHHYFAMGRGNYREYLQGDQVRAKKYLYVLRPLLAAQWVLERPEAAPPMAFELLVRELVTERAVLQDIEELLAVKRRSGEQEWLPARPGLNAYLEGLMGRLAEAPPTIGAPDMSRLDELLAETVLG</sequence>
<evidence type="ECO:0000313" key="1">
    <source>
        <dbReference type="EMBL" id="AKJ27285.1"/>
    </source>
</evidence>
<dbReference type="PANTHER" id="PTHR34817:SF2">
    <property type="entry name" value="NUCLEOTIDYLTRANSFERASE"/>
    <property type="match status" value="1"/>
</dbReference>
<dbReference type="EMBL" id="CP011371">
    <property type="protein sequence ID" value="AKJ27285.1"/>
    <property type="molecule type" value="Genomic_DNA"/>
</dbReference>
<dbReference type="KEGG" id="pbh:AAW51_0594"/>
<dbReference type="STRING" id="413882.AAW51_0594"/>
<evidence type="ECO:0008006" key="3">
    <source>
        <dbReference type="Google" id="ProtNLM"/>
    </source>
</evidence>
<dbReference type="AlphaFoldDB" id="A0A0G3BLA7"/>
<gene>
    <name evidence="1" type="ORF">AAW51_0594</name>
</gene>
<dbReference type="RefSeq" id="WP_047193424.1">
    <property type="nucleotide sequence ID" value="NZ_CP011371.1"/>
</dbReference>
<dbReference type="InterPro" id="IPR018775">
    <property type="entry name" value="RlaP"/>
</dbReference>
<proteinExistence type="predicted"/>
<dbReference type="PATRIC" id="fig|413882.6.peg.630"/>
<organism evidence="1 2">
    <name type="scientific">Caldimonas brevitalea</name>
    <dbReference type="NCBI Taxonomy" id="413882"/>
    <lineage>
        <taxon>Bacteria</taxon>
        <taxon>Pseudomonadati</taxon>
        <taxon>Pseudomonadota</taxon>
        <taxon>Betaproteobacteria</taxon>
        <taxon>Burkholderiales</taxon>
        <taxon>Sphaerotilaceae</taxon>
        <taxon>Caldimonas</taxon>
    </lineage>
</organism>